<evidence type="ECO:0000313" key="7">
    <source>
        <dbReference type="EMBL" id="EHK52533.1"/>
    </source>
</evidence>
<feature type="transmembrane region" description="Helical" evidence="6">
    <location>
        <begin position="20"/>
        <end position="41"/>
    </location>
</feature>
<dbReference type="Pfam" id="PF01226">
    <property type="entry name" value="Form_Nir_trans"/>
    <property type="match status" value="1"/>
</dbReference>
<evidence type="ECO:0000256" key="1">
    <source>
        <dbReference type="ARBA" id="ARBA00004141"/>
    </source>
</evidence>
<evidence type="ECO:0000256" key="5">
    <source>
        <dbReference type="ARBA" id="ARBA00049660"/>
    </source>
</evidence>
<dbReference type="InterPro" id="IPR000292">
    <property type="entry name" value="For/NO2_transpt"/>
</dbReference>
<dbReference type="PANTHER" id="PTHR30520:SF6">
    <property type="entry name" value="FORMATE_NITRATE FAMILY TRANSPORTER (EUROFUNG)"/>
    <property type="match status" value="1"/>
</dbReference>
<dbReference type="AlphaFoldDB" id="H0I3D7"/>
<feature type="transmembrane region" description="Helical" evidence="6">
    <location>
        <begin position="98"/>
        <end position="125"/>
    </location>
</feature>
<feature type="transmembrane region" description="Helical" evidence="6">
    <location>
        <begin position="145"/>
        <end position="170"/>
    </location>
</feature>
<dbReference type="EMBL" id="AHAM01000319">
    <property type="protein sequence ID" value="EHK52533.1"/>
    <property type="molecule type" value="Genomic_DNA"/>
</dbReference>
<accession>H0I3D7</accession>
<evidence type="ECO:0000313" key="8">
    <source>
        <dbReference type="Proteomes" id="UP000003250"/>
    </source>
</evidence>
<evidence type="ECO:0000256" key="2">
    <source>
        <dbReference type="ARBA" id="ARBA00022692"/>
    </source>
</evidence>
<reference evidence="7 8" key="1">
    <citation type="journal article" date="2012" name="J. Bacteriol.">
        <title>Draft Genome Sequence of Mesorhizobium alhagi CCNWXJ12-2T, a Novel Salt-Resistant Species Isolated from the Desert of Northwestern China.</title>
        <authorList>
            <person name="Zhou M."/>
            <person name="Chen W."/>
            <person name="Chen H."/>
            <person name="Wei G."/>
        </authorList>
    </citation>
    <scope>NUCLEOTIDE SEQUENCE [LARGE SCALE GENOMIC DNA]</scope>
    <source>
        <strain evidence="7 8">CCNWXJ12-2</strain>
    </source>
</reference>
<dbReference type="Gene3D" id="1.20.1080.10">
    <property type="entry name" value="Glycerol uptake facilitator protein"/>
    <property type="match status" value="1"/>
</dbReference>
<organism evidence="7 8">
    <name type="scientific">Mesorhizobium alhagi CCNWXJ12-2</name>
    <dbReference type="NCBI Taxonomy" id="1107882"/>
    <lineage>
        <taxon>Bacteria</taxon>
        <taxon>Pseudomonadati</taxon>
        <taxon>Pseudomonadota</taxon>
        <taxon>Alphaproteobacteria</taxon>
        <taxon>Hyphomicrobiales</taxon>
        <taxon>Phyllobacteriaceae</taxon>
        <taxon>Allomesorhizobium</taxon>
    </lineage>
</organism>
<keyword evidence="3 6" id="KW-1133">Transmembrane helix</keyword>
<dbReference type="PROSITE" id="PS01006">
    <property type="entry name" value="FORMATE_NITRITE_TP_2"/>
    <property type="match status" value="1"/>
</dbReference>
<evidence type="ECO:0000256" key="3">
    <source>
        <dbReference type="ARBA" id="ARBA00022989"/>
    </source>
</evidence>
<keyword evidence="2 6" id="KW-0812">Transmembrane</keyword>
<keyword evidence="8" id="KW-1185">Reference proteome</keyword>
<dbReference type="InterPro" id="IPR024002">
    <property type="entry name" value="For/NO2_transpt_CS"/>
</dbReference>
<comment type="similarity">
    <text evidence="5">Belongs to the FNT transporter (TC 1.A.16) family.</text>
</comment>
<dbReference type="PATRIC" id="fig|1107882.3.peg.6744"/>
<gene>
    <name evidence="7" type="ORF">MAXJ12_35009</name>
</gene>
<keyword evidence="4 6" id="KW-0472">Membrane</keyword>
<proteinExistence type="inferred from homology"/>
<dbReference type="GO" id="GO:0005886">
    <property type="term" value="C:plasma membrane"/>
    <property type="evidence" value="ECO:0007669"/>
    <property type="project" value="TreeGrafter"/>
</dbReference>
<comment type="subcellular location">
    <subcellularLocation>
        <location evidence="1">Membrane</location>
        <topology evidence="1">Multi-pass membrane protein</topology>
    </subcellularLocation>
</comment>
<protein>
    <submittedName>
        <fullName evidence="7">Formate/nitrite transporter</fullName>
    </submittedName>
</protein>
<feature type="transmembrane region" description="Helical" evidence="6">
    <location>
        <begin position="53"/>
        <end position="77"/>
    </location>
</feature>
<dbReference type="PANTHER" id="PTHR30520">
    <property type="entry name" value="FORMATE TRANSPORTER-RELATED"/>
    <property type="match status" value="1"/>
</dbReference>
<evidence type="ECO:0000256" key="6">
    <source>
        <dbReference type="SAM" id="Phobius"/>
    </source>
</evidence>
<sequence>MAQAAEQIGVDKTRLDTLSLLALAVLAGAFIAFGSMFSVIVTAGTEGALPYGVIRLLGGLVFSLGLILVVVGGAELFTGNNLMVMAYASGRVGMGEVLRAWGLVYLGNFVGGLGIAALVFLAAGYSHGSGAVGEAALASAETKTSLSALQALIHGILANVLVCLAIWLCYSARTTTDKILAIVPPVAGFVAAGFEHSIANMYLLSFALLTKFGAPSEFWDAISQTPSAFPHLTVVAALANLLWVTIGNMMGGILVGVTYWFVYLRKRPAEIHVEE</sequence>
<dbReference type="PROSITE" id="PS01005">
    <property type="entry name" value="FORMATE_NITRITE_TP_1"/>
    <property type="match status" value="1"/>
</dbReference>
<feature type="transmembrane region" description="Helical" evidence="6">
    <location>
        <begin position="229"/>
        <end position="262"/>
    </location>
</feature>
<feature type="transmembrane region" description="Helical" evidence="6">
    <location>
        <begin position="182"/>
        <end position="209"/>
    </location>
</feature>
<dbReference type="GO" id="GO:0015499">
    <property type="term" value="F:formate transmembrane transporter activity"/>
    <property type="evidence" value="ECO:0007669"/>
    <property type="project" value="TreeGrafter"/>
</dbReference>
<dbReference type="Proteomes" id="UP000003250">
    <property type="component" value="Unassembled WGS sequence"/>
</dbReference>
<name>H0I3D7_9HYPH</name>
<dbReference type="InterPro" id="IPR023271">
    <property type="entry name" value="Aquaporin-like"/>
</dbReference>
<evidence type="ECO:0000256" key="4">
    <source>
        <dbReference type="ARBA" id="ARBA00023136"/>
    </source>
</evidence>